<comment type="caution">
    <text evidence="1">The sequence shown here is derived from an EMBL/GenBank/DDBJ whole genome shotgun (WGS) entry which is preliminary data.</text>
</comment>
<dbReference type="Proteomes" id="UP001596422">
    <property type="component" value="Unassembled WGS sequence"/>
</dbReference>
<accession>A0ABW2A6H1</accession>
<proteinExistence type="predicted"/>
<dbReference type="RefSeq" id="WP_379911513.1">
    <property type="nucleotide sequence ID" value="NZ_JBHSWE010000001.1"/>
</dbReference>
<evidence type="ECO:0008006" key="3">
    <source>
        <dbReference type="Google" id="ProtNLM"/>
    </source>
</evidence>
<organism evidence="1 2">
    <name type="scientific">Marinobacterium aestuariivivens</name>
    <dbReference type="NCBI Taxonomy" id="1698799"/>
    <lineage>
        <taxon>Bacteria</taxon>
        <taxon>Pseudomonadati</taxon>
        <taxon>Pseudomonadota</taxon>
        <taxon>Gammaproteobacteria</taxon>
        <taxon>Oceanospirillales</taxon>
        <taxon>Oceanospirillaceae</taxon>
        <taxon>Marinobacterium</taxon>
    </lineage>
</organism>
<dbReference type="SUPFAM" id="SSF56059">
    <property type="entry name" value="Glutathione synthetase ATP-binding domain-like"/>
    <property type="match status" value="1"/>
</dbReference>
<evidence type="ECO:0000313" key="2">
    <source>
        <dbReference type="Proteomes" id="UP001596422"/>
    </source>
</evidence>
<reference evidence="2" key="1">
    <citation type="journal article" date="2019" name="Int. J. Syst. Evol. Microbiol.">
        <title>The Global Catalogue of Microorganisms (GCM) 10K type strain sequencing project: providing services to taxonomists for standard genome sequencing and annotation.</title>
        <authorList>
            <consortium name="The Broad Institute Genomics Platform"/>
            <consortium name="The Broad Institute Genome Sequencing Center for Infectious Disease"/>
            <person name="Wu L."/>
            <person name="Ma J."/>
        </authorList>
    </citation>
    <scope>NUCLEOTIDE SEQUENCE [LARGE SCALE GENOMIC DNA]</scope>
    <source>
        <strain evidence="2">NBRC 111756</strain>
    </source>
</reference>
<keyword evidence="2" id="KW-1185">Reference proteome</keyword>
<sequence>MSVSAKSFEQALYSGADGLPQEISVASAQQFIPAAVLDEIDRFITLFDRVTSRPAWVREALALSPDASPTPGDEYCFFSAWDFHLPPGRPHDWQLIEFNDNGSGFLFASRINRLRHRLMLADAPGIQAPETERHLGQRILAMIHEEARALLTRPPGNGLLILDDADSLKTGKFRDEHRRLAELVAKDGWRTVIATPQALVWTGSALKANGTAVDFVVNRSTDFLWQSSAFDALKQARKAGRVYVAPNPFSYATRSDKRLFAWLSRPERDNELGILGDERALFDAHVPATWCLTEANVEVLAARKHELVFKPAQRHAGLGVLDSRQVGRSRLRRLLARGELYVAQQRVDKEVLEDDEGHRLWCDLRVWSWRDRRYLLSGRASREPGRLDLQSPGGWLATFAID</sequence>
<evidence type="ECO:0000313" key="1">
    <source>
        <dbReference type="EMBL" id="MFC6673121.1"/>
    </source>
</evidence>
<dbReference type="EMBL" id="JBHSWE010000001">
    <property type="protein sequence ID" value="MFC6673121.1"/>
    <property type="molecule type" value="Genomic_DNA"/>
</dbReference>
<gene>
    <name evidence="1" type="ORF">ACFQDL_25800</name>
</gene>
<name>A0ABW2A6H1_9GAMM</name>
<protein>
    <recommendedName>
        <fullName evidence="3">Glutathionylspermidine synthase pre-ATP-grasp-like domain-containing protein</fullName>
    </recommendedName>
</protein>